<dbReference type="Pfam" id="PF00226">
    <property type="entry name" value="DnaJ"/>
    <property type="match status" value="1"/>
</dbReference>
<evidence type="ECO:0000256" key="1">
    <source>
        <dbReference type="SAM" id="MobiDB-lite"/>
    </source>
</evidence>
<dbReference type="InterPro" id="IPR018253">
    <property type="entry name" value="DnaJ_domain_CS"/>
</dbReference>
<accession>T1K9K0</accession>
<protein>
    <recommendedName>
        <fullName evidence="3">J domain-containing protein</fullName>
    </recommendedName>
</protein>
<feature type="region of interest" description="Disordered" evidence="1">
    <location>
        <begin position="359"/>
        <end position="392"/>
    </location>
</feature>
<dbReference type="CDD" id="cd06257">
    <property type="entry name" value="DnaJ"/>
    <property type="match status" value="1"/>
</dbReference>
<dbReference type="PROSITE" id="PS50076">
    <property type="entry name" value="DNAJ_2"/>
    <property type="match status" value="1"/>
</dbReference>
<organism evidence="4 5">
    <name type="scientific">Tetranychus urticae</name>
    <name type="common">Two-spotted spider mite</name>
    <dbReference type="NCBI Taxonomy" id="32264"/>
    <lineage>
        <taxon>Eukaryota</taxon>
        <taxon>Metazoa</taxon>
        <taxon>Ecdysozoa</taxon>
        <taxon>Arthropoda</taxon>
        <taxon>Chelicerata</taxon>
        <taxon>Arachnida</taxon>
        <taxon>Acari</taxon>
        <taxon>Acariformes</taxon>
        <taxon>Trombidiformes</taxon>
        <taxon>Prostigmata</taxon>
        <taxon>Eleutherengona</taxon>
        <taxon>Raphignathae</taxon>
        <taxon>Tetranychoidea</taxon>
        <taxon>Tetranychidae</taxon>
        <taxon>Tetranychus</taxon>
    </lineage>
</organism>
<sequence length="482" mass="55966">MHFCRSLIKQKSVTVLGYHCYPRYLSSSSSGKQNYYDVLGIDKNSTRKEIRKAFLDKSKEYHPDSVARSHLSSVQLKNKFQEINEAYQVLNDPTERQVYDESIKYPKAGYSQSKWGHSGYGNYSDYQQYRAHQEFMRNQGHYWANYNRATAQDFEDLTWRSFFRWKMGQPISVANFLVMIFVLGVFVEILHTVYIFRYFNSVKKERERVMYGSNWFQSSQFDETQADRDFNRFILTPELKKSKNEKSSTTPLEEALTRPLEEGFNMICKLGEGSYGSVFKALHKESGMAEGKPSCSDIHPMRATFMIPTKPPPSWSTEFKDFLSGCPFINRALPVSTLIGIIQEAKMIQSEHFHSSKCQTLEPSSLDGTSGTATSGSGSTKSGTFKTITTVPDDGDRTSKPAFVQRFERMKRIYQSKFNNLNPNKTHLRPIQIKHYNLKNSVACSYERHFEFLRFLPLDEIRLIWRMANLDYERENGIVELR</sequence>
<dbReference type="InterPro" id="IPR001623">
    <property type="entry name" value="DnaJ_domain"/>
</dbReference>
<dbReference type="InterPro" id="IPR036869">
    <property type="entry name" value="J_dom_sf"/>
</dbReference>
<keyword evidence="5" id="KW-1185">Reference proteome</keyword>
<dbReference type="Gene3D" id="1.10.287.110">
    <property type="entry name" value="DnaJ domain"/>
    <property type="match status" value="1"/>
</dbReference>
<reference evidence="4" key="2">
    <citation type="submission" date="2015-06" db="UniProtKB">
        <authorList>
            <consortium name="EnsemblMetazoa"/>
        </authorList>
    </citation>
    <scope>IDENTIFICATION</scope>
</reference>
<keyword evidence="2" id="KW-0812">Transmembrane</keyword>
<feature type="domain" description="J" evidence="3">
    <location>
        <begin position="34"/>
        <end position="103"/>
    </location>
</feature>
<dbReference type="PRINTS" id="PR00625">
    <property type="entry name" value="JDOMAIN"/>
</dbReference>
<evidence type="ECO:0000256" key="2">
    <source>
        <dbReference type="SAM" id="Phobius"/>
    </source>
</evidence>
<dbReference type="PANTHER" id="PTHR44825">
    <property type="match status" value="1"/>
</dbReference>
<dbReference type="STRING" id="32264.T1K9K0"/>
<evidence type="ECO:0000259" key="3">
    <source>
        <dbReference type="PROSITE" id="PS50076"/>
    </source>
</evidence>
<reference evidence="5" key="1">
    <citation type="submission" date="2011-08" db="EMBL/GenBank/DDBJ databases">
        <authorList>
            <person name="Rombauts S."/>
        </authorList>
    </citation>
    <scope>NUCLEOTIDE SEQUENCE</scope>
    <source>
        <strain evidence="5">London</strain>
    </source>
</reference>
<dbReference type="Proteomes" id="UP000015104">
    <property type="component" value="Unassembled WGS sequence"/>
</dbReference>
<dbReference type="AlphaFoldDB" id="T1K9K0"/>
<dbReference type="EMBL" id="CAEY01001892">
    <property type="status" value="NOT_ANNOTATED_CDS"/>
    <property type="molecule type" value="Genomic_DNA"/>
</dbReference>
<feature type="transmembrane region" description="Helical" evidence="2">
    <location>
        <begin position="173"/>
        <end position="196"/>
    </location>
</feature>
<dbReference type="PROSITE" id="PS00636">
    <property type="entry name" value="DNAJ_1"/>
    <property type="match status" value="1"/>
</dbReference>
<dbReference type="SMART" id="SM00271">
    <property type="entry name" value="DnaJ"/>
    <property type="match status" value="1"/>
</dbReference>
<dbReference type="InterPro" id="IPR052763">
    <property type="entry name" value="DnaJ_C4"/>
</dbReference>
<dbReference type="PANTHER" id="PTHR44825:SF1">
    <property type="entry name" value="DNAJ HOMOLOG SUBFAMILY C MEMBER 4"/>
    <property type="match status" value="1"/>
</dbReference>
<evidence type="ECO:0000313" key="5">
    <source>
        <dbReference type="Proteomes" id="UP000015104"/>
    </source>
</evidence>
<name>T1K9K0_TETUR</name>
<dbReference type="SUPFAM" id="SSF46565">
    <property type="entry name" value="Chaperone J-domain"/>
    <property type="match status" value="1"/>
</dbReference>
<keyword evidence="2" id="KW-0472">Membrane</keyword>
<dbReference type="eggNOG" id="KOG0715">
    <property type="taxonomic scope" value="Eukaryota"/>
</dbReference>
<evidence type="ECO:0000313" key="4">
    <source>
        <dbReference type="EnsemblMetazoa" id="tetur07g05220.1"/>
    </source>
</evidence>
<proteinExistence type="predicted"/>
<dbReference type="HOGENOM" id="CLU_1167177_0_0_1"/>
<keyword evidence="2" id="KW-1133">Transmembrane helix</keyword>
<dbReference type="EnsemblMetazoa" id="tetur07g05220.1">
    <property type="protein sequence ID" value="tetur07g05220.1"/>
    <property type="gene ID" value="tetur07g05220"/>
</dbReference>
<feature type="compositionally biased region" description="Low complexity" evidence="1">
    <location>
        <begin position="364"/>
        <end position="390"/>
    </location>
</feature>